<keyword evidence="3" id="KW-1134">Transmembrane beta strand</keyword>
<evidence type="ECO:0000256" key="1">
    <source>
        <dbReference type="ARBA" id="ARBA00004571"/>
    </source>
</evidence>
<sequence length="1092" mass="118416">MHLRIFLAASAASLSLACALATPAMAQETSSSVRGLVTGSSGPLSGATVVVRHEPSGTVLSTTTGDDGTFAANGLRIGGPFTVTVEAPGYESSTVNDLFLQAGQPVRLPIALQEQTAIVVTANAQRPNLAASDGLTTVLNRSKIDGVASINRDVRDLARRDPLVTVDLTNSRAMEIAGNNGRLNRFSVDGVQLSDDFGLNNGGLPTSRGPVPFDAIEQFSVKVAPFDIAEGDFQGGAINVVVRSGTNQFHGSAFYTTTNEGLTGNKSRGVRTDFDLSSQNFGGLLAGPIIKDKLFFMIAYERARDSFPYESGVGAGVFNQVPLITQANIDQVSQIAQSTYNYNTLGFRTNQREADDKGIAKLDWNISDKHRMALTYIYNLGTYQVQQNTFLTPVFALGLESNAYVTKERINTGTVEINSTWSDSFSTTVRGSYRDYNRDQNPVGGRGISNFEVCLDPTSSGSVTACNTARLFFGPDVSRHTNLLRTSNLSLDFIARLNAGDHDFRFISGYTRVNTYNVFIQRSLGDLYFDSIADFQARRASRFRLGGAVPSLVDSAAAADFQSRSFNIGLQDDWQVTEKLQLTIGARYDLMDDGPRPPLNPNFLARQGYPNTQTFRGRGVFQPRAGFKYDWSDRLKITGGVGIFSGGTPDVYLSNVFSNTGLLTNQIDIQRNTTAAGCNVTTANAPALCNAALNNVTGANFDPAVFAFLTTNVGSLAQAPTDVIDPNLKLARKLKSSIQVDYDANLGALGDHWLFGAQFLYDRNIYGYMWTDVRSAPTGGVLPDGRPRYNAVGGATTNRDLLMTNSRDGRAWFATARFAKSFGSLSIDGSYTRSNVKDIAALTSSTSSSNYQNNVFVDPNIPAYGRSIYEYTDQWKFSIDYKKKFFKDAETRISLFGEYRSGRPYSITMLENTGGRGNAFGTVGNLGKMLLYVPTLNDAKVSFDSAATEAAFNAQIEALGLGKYRGTIVPKNSQTSPGFFKVDLHIGQQLPLPIPSGMKFEVFADIENVLNLINPNWGSLRQVPFDYTSTLVRVACLTTPVATGTAPTTAQTTASPTAACAQYRYSNVVAPQEVLQTRQSLYGVRIGARLRF</sequence>
<dbReference type="SUPFAM" id="SSF56935">
    <property type="entry name" value="Porins"/>
    <property type="match status" value="1"/>
</dbReference>
<dbReference type="InterPro" id="IPR057601">
    <property type="entry name" value="Oar-like_b-barrel"/>
</dbReference>
<dbReference type="Gene3D" id="2.170.130.10">
    <property type="entry name" value="TonB-dependent receptor, plug domain"/>
    <property type="match status" value="1"/>
</dbReference>
<evidence type="ECO:0000313" key="9">
    <source>
        <dbReference type="EMBL" id="MBC2670384.1"/>
    </source>
</evidence>
<gene>
    <name evidence="9" type="ORF">H7F53_14620</name>
</gene>
<dbReference type="PANTHER" id="PTHR30069">
    <property type="entry name" value="TONB-DEPENDENT OUTER MEMBRANE RECEPTOR"/>
    <property type="match status" value="1"/>
</dbReference>
<dbReference type="InterPro" id="IPR036942">
    <property type="entry name" value="Beta-barrel_TonB_sf"/>
</dbReference>
<dbReference type="SUPFAM" id="SSF49452">
    <property type="entry name" value="Starch-binding domain-like"/>
    <property type="match status" value="1"/>
</dbReference>
<dbReference type="Proteomes" id="UP000551327">
    <property type="component" value="Unassembled WGS sequence"/>
</dbReference>
<evidence type="ECO:0000256" key="2">
    <source>
        <dbReference type="ARBA" id="ARBA00022448"/>
    </source>
</evidence>
<evidence type="ECO:0000256" key="5">
    <source>
        <dbReference type="ARBA" id="ARBA00023136"/>
    </source>
</evidence>
<dbReference type="InterPro" id="IPR037066">
    <property type="entry name" value="Plug_dom_sf"/>
</dbReference>
<dbReference type="Pfam" id="PF25183">
    <property type="entry name" value="OMP_b-brl_4"/>
    <property type="match status" value="2"/>
</dbReference>
<comment type="caution">
    <text evidence="9">The sequence shown here is derived from an EMBL/GenBank/DDBJ whole genome shotgun (WGS) entry which is preliminary data.</text>
</comment>
<dbReference type="EMBL" id="JACLAX010000018">
    <property type="protein sequence ID" value="MBC2670384.1"/>
    <property type="molecule type" value="Genomic_DNA"/>
</dbReference>
<dbReference type="GO" id="GO:0030246">
    <property type="term" value="F:carbohydrate binding"/>
    <property type="evidence" value="ECO:0007669"/>
    <property type="project" value="InterPro"/>
</dbReference>
<evidence type="ECO:0000256" key="6">
    <source>
        <dbReference type="ARBA" id="ARBA00023237"/>
    </source>
</evidence>
<dbReference type="InterPro" id="IPR039426">
    <property type="entry name" value="TonB-dep_rcpt-like"/>
</dbReference>
<keyword evidence="6" id="KW-0998">Cell outer membrane</keyword>
<proteinExistence type="predicted"/>
<keyword evidence="10" id="KW-1185">Reference proteome</keyword>
<organism evidence="9 10">
    <name type="scientific">Novosphingobium piscinae</name>
    <dbReference type="NCBI Taxonomy" id="1507448"/>
    <lineage>
        <taxon>Bacteria</taxon>
        <taxon>Pseudomonadati</taxon>
        <taxon>Pseudomonadota</taxon>
        <taxon>Alphaproteobacteria</taxon>
        <taxon>Sphingomonadales</taxon>
        <taxon>Sphingomonadaceae</taxon>
        <taxon>Novosphingobium</taxon>
    </lineage>
</organism>
<dbReference type="RefSeq" id="WP_185680244.1">
    <property type="nucleotide sequence ID" value="NZ_JACLAX010000018.1"/>
</dbReference>
<protein>
    <submittedName>
        <fullName evidence="9">TonB-dependent receptor</fullName>
    </submittedName>
</protein>
<keyword evidence="9" id="KW-0675">Receptor</keyword>
<feature type="signal peptide" evidence="7">
    <location>
        <begin position="1"/>
        <end position="26"/>
    </location>
</feature>
<keyword evidence="2" id="KW-0813">Transport</keyword>
<evidence type="ECO:0000256" key="7">
    <source>
        <dbReference type="SAM" id="SignalP"/>
    </source>
</evidence>
<dbReference type="GO" id="GO:0009279">
    <property type="term" value="C:cell outer membrane"/>
    <property type="evidence" value="ECO:0007669"/>
    <property type="project" value="UniProtKB-SubCell"/>
</dbReference>
<dbReference type="GO" id="GO:0015344">
    <property type="term" value="F:siderophore uptake transmembrane transporter activity"/>
    <property type="evidence" value="ECO:0007669"/>
    <property type="project" value="TreeGrafter"/>
</dbReference>
<evidence type="ECO:0000256" key="3">
    <source>
        <dbReference type="ARBA" id="ARBA00022452"/>
    </source>
</evidence>
<accession>A0A7X1G0G6</accession>
<feature type="domain" description="TonB-dependent transporter Oar-like beta-barrel" evidence="8">
    <location>
        <begin position="325"/>
        <end position="1014"/>
    </location>
</feature>
<keyword evidence="7" id="KW-0732">Signal</keyword>
<dbReference type="Pfam" id="PF13620">
    <property type="entry name" value="CarboxypepD_reg"/>
    <property type="match status" value="1"/>
</dbReference>
<dbReference type="AlphaFoldDB" id="A0A7X1G0G6"/>
<dbReference type="Gene3D" id="2.60.40.1120">
    <property type="entry name" value="Carboxypeptidase-like, regulatory domain"/>
    <property type="match status" value="1"/>
</dbReference>
<dbReference type="PROSITE" id="PS51257">
    <property type="entry name" value="PROKAR_LIPOPROTEIN"/>
    <property type="match status" value="1"/>
</dbReference>
<dbReference type="GO" id="GO:0044718">
    <property type="term" value="P:siderophore transmembrane transport"/>
    <property type="evidence" value="ECO:0007669"/>
    <property type="project" value="TreeGrafter"/>
</dbReference>
<comment type="subcellular location">
    <subcellularLocation>
        <location evidence="1">Cell outer membrane</location>
        <topology evidence="1">Multi-pass membrane protein</topology>
    </subcellularLocation>
</comment>
<keyword evidence="5" id="KW-0472">Membrane</keyword>
<feature type="chain" id="PRO_5031234829" evidence="7">
    <location>
        <begin position="27"/>
        <end position="1092"/>
    </location>
</feature>
<name>A0A7X1G0G6_9SPHN</name>
<evidence type="ECO:0000313" key="10">
    <source>
        <dbReference type="Proteomes" id="UP000551327"/>
    </source>
</evidence>
<keyword evidence="4" id="KW-0812">Transmembrane</keyword>
<dbReference type="PANTHER" id="PTHR30069:SF46">
    <property type="entry name" value="OAR PROTEIN"/>
    <property type="match status" value="1"/>
</dbReference>
<feature type="domain" description="TonB-dependent transporter Oar-like beta-barrel" evidence="8">
    <location>
        <begin position="241"/>
        <end position="305"/>
    </location>
</feature>
<dbReference type="InterPro" id="IPR013784">
    <property type="entry name" value="Carb-bd-like_fold"/>
</dbReference>
<dbReference type="Gene3D" id="2.40.170.20">
    <property type="entry name" value="TonB-dependent receptor, beta-barrel domain"/>
    <property type="match status" value="1"/>
</dbReference>
<reference evidence="9 10" key="1">
    <citation type="submission" date="2020-08" db="EMBL/GenBank/DDBJ databases">
        <title>The genome sequence of type strain Novosphingobium piscinae KCTC 42194.</title>
        <authorList>
            <person name="Liu Y."/>
        </authorList>
    </citation>
    <scope>NUCLEOTIDE SEQUENCE [LARGE SCALE GENOMIC DNA]</scope>
    <source>
        <strain evidence="9 10">KCTC 42194</strain>
    </source>
</reference>
<evidence type="ECO:0000259" key="8">
    <source>
        <dbReference type="Pfam" id="PF25183"/>
    </source>
</evidence>
<evidence type="ECO:0000256" key="4">
    <source>
        <dbReference type="ARBA" id="ARBA00022692"/>
    </source>
</evidence>